<evidence type="ECO:0000313" key="1">
    <source>
        <dbReference type="EMBL" id="AXI78527.1"/>
    </source>
</evidence>
<dbReference type="EMBL" id="CP031264">
    <property type="protein sequence ID" value="AXI78527.1"/>
    <property type="molecule type" value="Genomic_DNA"/>
</dbReference>
<protein>
    <submittedName>
        <fullName evidence="1">Uncharacterized protein</fullName>
    </submittedName>
</protein>
<name>A0A345SXS2_9ACTN</name>
<reference evidence="2" key="1">
    <citation type="submission" date="2018-07" db="EMBL/GenBank/DDBJ databases">
        <title>Streptacidiphilus bronchialis DSM 106435 chromosome.</title>
        <authorList>
            <person name="Batra D."/>
            <person name="Gulvik C.A."/>
        </authorList>
    </citation>
    <scope>NUCLEOTIDE SEQUENCE [LARGE SCALE GENOMIC DNA]</scope>
    <source>
        <strain evidence="2">DSM 106435</strain>
    </source>
</reference>
<dbReference type="RefSeq" id="WP_111488698.1">
    <property type="nucleotide sequence ID" value="NZ_CP031264.1"/>
</dbReference>
<sequence>MPKEAMEPKPFLAGVQEFATLYGVKPDMPAKWVHRGVLDYSQAIIVSGSPYWPLGFVCRFGQTTPRPKSLDPTALARLKETQSPGRMTFEASEVPPLAGHGEIMALFGLTKQPIVTMAAQRGRLPIPDYSLSGSPLWLLERVVEAAPRLREGARQIDWTIDEEVLAALRGRCWEGSVIKPRGVRASRGVKQPHP</sequence>
<dbReference type="OrthoDB" id="4275637at2"/>
<evidence type="ECO:0000313" key="2">
    <source>
        <dbReference type="Proteomes" id="UP000249340"/>
    </source>
</evidence>
<dbReference type="Proteomes" id="UP000249340">
    <property type="component" value="Chromosome"/>
</dbReference>
<organism evidence="1 2">
    <name type="scientific">Peterkaempfera bronchialis</name>
    <dbReference type="NCBI Taxonomy" id="2126346"/>
    <lineage>
        <taxon>Bacteria</taxon>
        <taxon>Bacillati</taxon>
        <taxon>Actinomycetota</taxon>
        <taxon>Actinomycetes</taxon>
        <taxon>Kitasatosporales</taxon>
        <taxon>Streptomycetaceae</taxon>
        <taxon>Peterkaempfera</taxon>
    </lineage>
</organism>
<dbReference type="KEGG" id="stri:C7M71_014910"/>
<gene>
    <name evidence="1" type="ORF">C7M71_014910</name>
</gene>
<dbReference type="AlphaFoldDB" id="A0A345SXS2"/>
<keyword evidence="2" id="KW-1185">Reference proteome</keyword>
<accession>A0A345SXS2</accession>
<proteinExistence type="predicted"/>